<dbReference type="EC" id="1.-.-.-" evidence="4"/>
<dbReference type="PRINTS" id="PR00081">
    <property type="entry name" value="GDHRDH"/>
</dbReference>
<dbReference type="InterPro" id="IPR002347">
    <property type="entry name" value="SDR_fam"/>
</dbReference>
<protein>
    <submittedName>
        <fullName evidence="4">SDR family NAD(P)-dependent oxidoreductase</fullName>
        <ecNumber evidence="4">1.-.-.-</ecNumber>
    </submittedName>
</protein>
<dbReference type="Gene3D" id="3.40.50.720">
    <property type="entry name" value="NAD(P)-binding Rossmann-like Domain"/>
    <property type="match status" value="1"/>
</dbReference>
<accession>A0ABW1IUM6</accession>
<comment type="similarity">
    <text evidence="1 3">Belongs to the short-chain dehydrogenases/reductases (SDR) family.</text>
</comment>
<dbReference type="RefSeq" id="WP_379896248.1">
    <property type="nucleotide sequence ID" value="NZ_CBCSCT010000006.1"/>
</dbReference>
<dbReference type="EMBL" id="JBHSQV010000184">
    <property type="protein sequence ID" value="MFC5988763.1"/>
    <property type="molecule type" value="Genomic_DNA"/>
</dbReference>
<keyword evidence="5" id="KW-1185">Reference proteome</keyword>
<evidence type="ECO:0000313" key="5">
    <source>
        <dbReference type="Proteomes" id="UP001596250"/>
    </source>
</evidence>
<evidence type="ECO:0000256" key="1">
    <source>
        <dbReference type="ARBA" id="ARBA00006484"/>
    </source>
</evidence>
<gene>
    <name evidence="4" type="ORF">ACFPXP_20355</name>
</gene>
<dbReference type="GO" id="GO:0016491">
    <property type="term" value="F:oxidoreductase activity"/>
    <property type="evidence" value="ECO:0007669"/>
    <property type="project" value="UniProtKB-KW"/>
</dbReference>
<reference evidence="5" key="1">
    <citation type="journal article" date="2019" name="Int. J. Syst. Evol. Microbiol.">
        <title>The Global Catalogue of Microorganisms (GCM) 10K type strain sequencing project: providing services to taxonomists for standard genome sequencing and annotation.</title>
        <authorList>
            <consortium name="The Broad Institute Genomics Platform"/>
            <consortium name="The Broad Institute Genome Sequencing Center for Infectious Disease"/>
            <person name="Wu L."/>
            <person name="Ma J."/>
        </authorList>
    </citation>
    <scope>NUCLEOTIDE SEQUENCE [LARGE SCALE GENOMIC DNA]</scope>
    <source>
        <strain evidence="5">CCM 8749</strain>
    </source>
</reference>
<name>A0ABW1IUM6_9BACL</name>
<dbReference type="PANTHER" id="PTHR44196">
    <property type="entry name" value="DEHYDROGENASE/REDUCTASE SDR FAMILY MEMBER 7B"/>
    <property type="match status" value="1"/>
</dbReference>
<dbReference type="Pfam" id="PF00106">
    <property type="entry name" value="adh_short"/>
    <property type="match status" value="1"/>
</dbReference>
<sequence>MNSRVVVITGASSGIGFQMAQLLSNQGDIPVMMARSKDKMEELARSLEGEYGVYGVDVTSTEDVEKAYASIIERWGTIDVLINNAGFGIFKTVEQSTLQEIEQMMDVNYLGMVRCTKAVLPMMLKQNKGHIINVASMAGKMATAKSAGYSATKHAVVGFSSALRQETRKTGVYVTVVNPGPIATPFFDIADPNGDYLSHLPKWFVLQPEHVARNVVGLIGKNKLELHLPVYSGWAVKAAQLFPKTVDRYLSRMLNKK</sequence>
<dbReference type="InterPro" id="IPR020904">
    <property type="entry name" value="Sc_DH/Rdtase_CS"/>
</dbReference>
<dbReference type="Proteomes" id="UP001596250">
    <property type="component" value="Unassembled WGS sequence"/>
</dbReference>
<organism evidence="4 5">
    <name type="scientific">Marinicrinis lubricantis</name>
    <dbReference type="NCBI Taxonomy" id="2086470"/>
    <lineage>
        <taxon>Bacteria</taxon>
        <taxon>Bacillati</taxon>
        <taxon>Bacillota</taxon>
        <taxon>Bacilli</taxon>
        <taxon>Bacillales</taxon>
        <taxon>Paenibacillaceae</taxon>
    </lineage>
</organism>
<dbReference type="PANTHER" id="PTHR44196:SF1">
    <property type="entry name" value="DEHYDROGENASE_REDUCTASE SDR FAMILY MEMBER 7B"/>
    <property type="match status" value="1"/>
</dbReference>
<evidence type="ECO:0000256" key="2">
    <source>
        <dbReference type="ARBA" id="ARBA00023002"/>
    </source>
</evidence>
<dbReference type="SUPFAM" id="SSF51735">
    <property type="entry name" value="NAD(P)-binding Rossmann-fold domains"/>
    <property type="match status" value="1"/>
</dbReference>
<dbReference type="PIRSF" id="PIRSF000126">
    <property type="entry name" value="11-beta-HSD1"/>
    <property type="match status" value="1"/>
</dbReference>
<evidence type="ECO:0000256" key="3">
    <source>
        <dbReference type="RuleBase" id="RU000363"/>
    </source>
</evidence>
<comment type="caution">
    <text evidence="4">The sequence shown here is derived from an EMBL/GenBank/DDBJ whole genome shotgun (WGS) entry which is preliminary data.</text>
</comment>
<dbReference type="PRINTS" id="PR00080">
    <property type="entry name" value="SDRFAMILY"/>
</dbReference>
<evidence type="ECO:0000313" key="4">
    <source>
        <dbReference type="EMBL" id="MFC5988763.1"/>
    </source>
</evidence>
<keyword evidence="2 4" id="KW-0560">Oxidoreductase</keyword>
<dbReference type="InterPro" id="IPR036291">
    <property type="entry name" value="NAD(P)-bd_dom_sf"/>
</dbReference>
<proteinExistence type="inferred from homology"/>
<dbReference type="PROSITE" id="PS00061">
    <property type="entry name" value="ADH_SHORT"/>
    <property type="match status" value="1"/>
</dbReference>
<dbReference type="CDD" id="cd05233">
    <property type="entry name" value="SDR_c"/>
    <property type="match status" value="1"/>
</dbReference>